<dbReference type="Pfam" id="PF13460">
    <property type="entry name" value="NAD_binding_10"/>
    <property type="match status" value="1"/>
</dbReference>
<dbReference type="SUPFAM" id="SSF51735">
    <property type="entry name" value="NAD(P)-binding Rossmann-fold domains"/>
    <property type="match status" value="1"/>
</dbReference>
<proteinExistence type="inferred from homology"/>
<accession>A0A6A6PG83</accession>
<name>A0A6A6PG83_9PEZI</name>
<dbReference type="Gene3D" id="3.40.50.720">
    <property type="entry name" value="NAD(P)-binding Rossmann-like Domain"/>
    <property type="match status" value="1"/>
</dbReference>
<gene>
    <name evidence="5" type="ORF">BDY17DRAFT_58498</name>
</gene>
<dbReference type="PANTHER" id="PTHR47706">
    <property type="entry name" value="NMRA-LIKE FAMILY PROTEIN"/>
    <property type="match status" value="1"/>
</dbReference>
<evidence type="ECO:0000313" key="6">
    <source>
        <dbReference type="Proteomes" id="UP000799767"/>
    </source>
</evidence>
<keyword evidence="2" id="KW-0521">NADP</keyword>
<dbReference type="RefSeq" id="XP_033585314.1">
    <property type="nucleotide sequence ID" value="XM_033738527.1"/>
</dbReference>
<evidence type="ECO:0000256" key="3">
    <source>
        <dbReference type="ARBA" id="ARBA00023002"/>
    </source>
</evidence>
<keyword evidence="3" id="KW-0560">Oxidoreductase</keyword>
<dbReference type="PANTHER" id="PTHR47706:SF4">
    <property type="entry name" value="NMRA-LIKE DOMAIN-CONTAINING PROTEIN"/>
    <property type="match status" value="1"/>
</dbReference>
<dbReference type="AlphaFoldDB" id="A0A6A6PG83"/>
<dbReference type="OrthoDB" id="419598at2759"/>
<feature type="domain" description="NAD(P)-binding" evidence="4">
    <location>
        <begin position="8"/>
        <end position="147"/>
    </location>
</feature>
<organism evidence="5 6">
    <name type="scientific">Neohortaea acidophila</name>
    <dbReference type="NCBI Taxonomy" id="245834"/>
    <lineage>
        <taxon>Eukaryota</taxon>
        <taxon>Fungi</taxon>
        <taxon>Dikarya</taxon>
        <taxon>Ascomycota</taxon>
        <taxon>Pezizomycotina</taxon>
        <taxon>Dothideomycetes</taxon>
        <taxon>Dothideomycetidae</taxon>
        <taxon>Mycosphaerellales</taxon>
        <taxon>Teratosphaeriaceae</taxon>
        <taxon>Neohortaea</taxon>
    </lineage>
</organism>
<protein>
    <recommendedName>
        <fullName evidence="4">NAD(P)-binding domain-containing protein</fullName>
    </recommendedName>
</protein>
<evidence type="ECO:0000259" key="4">
    <source>
        <dbReference type="Pfam" id="PF13460"/>
    </source>
</evidence>
<sequence length="326" mass="36179">MVTVAVAGGTGHVGKTIVEELRNSHKHKVIVLSRTSTRPDNPVIPEIVVDYGNVEQVTRVLDTNNVHTVISTIAVLNAATGQSELDLVAAAAKSSATKRFIASNWGGVFPADESLRIPFQHFRMATLRALEETDLEWTQFQNGYFVDYYGMPYVESNLKPLTFVLDVANKAASIPGTGNETMTLTYSKDLAKFVVAALDLQKWTYPMICYSDKTTWNKAVSLAEEYRGMHAAEVQIMSELTTAGTKFQVAYDSIERLRSGEITELPAHASAYSFISRPALYDIQSKFGLYVAYGLFDVPEEGSLNRLFPEIKTTKVEEIIGMWKDK</sequence>
<evidence type="ECO:0000256" key="1">
    <source>
        <dbReference type="ARBA" id="ARBA00005725"/>
    </source>
</evidence>
<reference evidence="5" key="1">
    <citation type="journal article" date="2020" name="Stud. Mycol.">
        <title>101 Dothideomycetes genomes: a test case for predicting lifestyles and emergence of pathogens.</title>
        <authorList>
            <person name="Haridas S."/>
            <person name="Albert R."/>
            <person name="Binder M."/>
            <person name="Bloem J."/>
            <person name="Labutti K."/>
            <person name="Salamov A."/>
            <person name="Andreopoulos B."/>
            <person name="Baker S."/>
            <person name="Barry K."/>
            <person name="Bills G."/>
            <person name="Bluhm B."/>
            <person name="Cannon C."/>
            <person name="Castanera R."/>
            <person name="Culley D."/>
            <person name="Daum C."/>
            <person name="Ezra D."/>
            <person name="Gonzalez J."/>
            <person name="Henrissat B."/>
            <person name="Kuo A."/>
            <person name="Liang C."/>
            <person name="Lipzen A."/>
            <person name="Lutzoni F."/>
            <person name="Magnuson J."/>
            <person name="Mondo S."/>
            <person name="Nolan M."/>
            <person name="Ohm R."/>
            <person name="Pangilinan J."/>
            <person name="Park H.-J."/>
            <person name="Ramirez L."/>
            <person name="Alfaro M."/>
            <person name="Sun H."/>
            <person name="Tritt A."/>
            <person name="Yoshinaga Y."/>
            <person name="Zwiers L.-H."/>
            <person name="Turgeon B."/>
            <person name="Goodwin S."/>
            <person name="Spatafora J."/>
            <person name="Crous P."/>
            <person name="Grigoriev I."/>
        </authorList>
    </citation>
    <scope>NUCLEOTIDE SEQUENCE</scope>
    <source>
        <strain evidence="5">CBS 113389</strain>
    </source>
</reference>
<dbReference type="Gene3D" id="3.90.25.10">
    <property type="entry name" value="UDP-galactose 4-epimerase, domain 1"/>
    <property type="match status" value="1"/>
</dbReference>
<dbReference type="GeneID" id="54479529"/>
<dbReference type="EMBL" id="MU001643">
    <property type="protein sequence ID" value="KAF2478744.1"/>
    <property type="molecule type" value="Genomic_DNA"/>
</dbReference>
<dbReference type="Proteomes" id="UP000799767">
    <property type="component" value="Unassembled WGS sequence"/>
</dbReference>
<dbReference type="InterPro" id="IPR051609">
    <property type="entry name" value="NmrA/Isoflavone_reductase-like"/>
</dbReference>
<dbReference type="GO" id="GO:0016491">
    <property type="term" value="F:oxidoreductase activity"/>
    <property type="evidence" value="ECO:0007669"/>
    <property type="project" value="UniProtKB-KW"/>
</dbReference>
<keyword evidence="6" id="KW-1185">Reference proteome</keyword>
<dbReference type="InterPro" id="IPR016040">
    <property type="entry name" value="NAD(P)-bd_dom"/>
</dbReference>
<dbReference type="InterPro" id="IPR036291">
    <property type="entry name" value="NAD(P)-bd_dom_sf"/>
</dbReference>
<comment type="similarity">
    <text evidence="1">Belongs to the NmrA-type oxidoreductase family. Isoflavone reductase subfamily.</text>
</comment>
<evidence type="ECO:0000256" key="2">
    <source>
        <dbReference type="ARBA" id="ARBA00022857"/>
    </source>
</evidence>
<evidence type="ECO:0000313" key="5">
    <source>
        <dbReference type="EMBL" id="KAF2478744.1"/>
    </source>
</evidence>